<organism evidence="4 5">
    <name type="scientific">Gilliamella intestini</name>
    <dbReference type="NCBI Taxonomy" id="1798183"/>
    <lineage>
        <taxon>Bacteria</taxon>
        <taxon>Pseudomonadati</taxon>
        <taxon>Pseudomonadota</taxon>
        <taxon>Gammaproteobacteria</taxon>
        <taxon>Orbales</taxon>
        <taxon>Orbaceae</taxon>
        <taxon>Gilliamella</taxon>
    </lineage>
</organism>
<evidence type="ECO:0000259" key="2">
    <source>
        <dbReference type="Pfam" id="PF04984"/>
    </source>
</evidence>
<dbReference type="InterPro" id="IPR007067">
    <property type="entry name" value="Tail_sheath"/>
</dbReference>
<sequence length="499" mass="54620">MTISFNNIPSNIKVPLFYAEVDSSAANTIQDSGASLIIAYPLAESPIERNKLIIMPTADHAKKLAGRGSQLSRMVEAYRNIDNFGELFVIAVDEPTAGSNASGTIQISGIAEETGTLSLYIGNSKIQSRVTVSDTAETIANGLHNAINTHLDLPVTATVTNSTITLTAKNKGLSGNDIPLCFNYYGTIGGEETPDGLNIVITQMYGGTGTPDLTPVIAAMGDKLIDFIAFPFNDLSSLATFNHEMDDTTGRWSYARQLYGHAYTAKKGDLSELVEFGDKLNYQHITVAGYEKTIQTGIDELVAMRTARNAVFIRNDPARPTQTGLLNGALPASDSHQFTLTEQQSLLSHGIATAYVSSGKLLIQRDITTYQRNSYGIADNSYLDSETLHTLAYVLRKLRSVITSKYPRHKLANDGTRFGARQAIITPAVAKAEINATYRQLELLGLVENFDVFKKNLIVERNVNDPNRLDVLFPPDLVNQLRVFAVLAQFRLQYPEEKN</sequence>
<evidence type="ECO:0000256" key="1">
    <source>
        <dbReference type="ARBA" id="ARBA00008005"/>
    </source>
</evidence>
<dbReference type="Pfam" id="PF04984">
    <property type="entry name" value="Phage_sheath_1"/>
    <property type="match status" value="1"/>
</dbReference>
<dbReference type="PIRSF" id="PIRSF007349">
    <property type="entry name" value="Tsp_L"/>
    <property type="match status" value="1"/>
</dbReference>
<evidence type="ECO:0000259" key="3">
    <source>
        <dbReference type="Pfam" id="PF17482"/>
    </source>
</evidence>
<evidence type="ECO:0000313" key="4">
    <source>
        <dbReference type="EMBL" id="SCC11168.1"/>
    </source>
</evidence>
<comment type="similarity">
    <text evidence="1">Belongs to the myoviridae tail sheath protein family.</text>
</comment>
<dbReference type="OrthoDB" id="5442644at2"/>
<feature type="domain" description="Tail sheath protein subtilisin-like" evidence="2">
    <location>
        <begin position="206"/>
        <end position="369"/>
    </location>
</feature>
<proteinExistence type="inferred from homology"/>
<name>A0A1C4BWK8_9GAMM</name>
<dbReference type="EMBL" id="FMBA01000026">
    <property type="protein sequence ID" value="SCC11168.1"/>
    <property type="molecule type" value="Genomic_DNA"/>
</dbReference>
<dbReference type="InterPro" id="IPR035089">
    <property type="entry name" value="Phage_sheath_subtilisin"/>
</dbReference>
<feature type="domain" description="Tail sheath protein C-terminal" evidence="3">
    <location>
        <begin position="379"/>
        <end position="490"/>
    </location>
</feature>
<dbReference type="RefSeq" id="WP_091123702.1">
    <property type="nucleotide sequence ID" value="NZ_FMBA01000026.1"/>
</dbReference>
<reference evidence="5" key="1">
    <citation type="submission" date="2016-08" db="EMBL/GenBank/DDBJ databases">
        <authorList>
            <person name="Varghese N."/>
            <person name="Submissions Spin"/>
        </authorList>
    </citation>
    <scope>NUCLEOTIDE SEQUENCE [LARGE SCALE GENOMIC DNA]</scope>
    <source>
        <strain evidence="5">R-53144</strain>
    </source>
</reference>
<accession>A0A1C4BWK8</accession>
<dbReference type="InterPro" id="IPR020287">
    <property type="entry name" value="Tail_sheath_C"/>
</dbReference>
<dbReference type="AlphaFoldDB" id="A0A1C4BWK8"/>
<protein>
    <submittedName>
        <fullName evidence="4">Mu-like prophage tail sheath protein gpL</fullName>
    </submittedName>
</protein>
<gene>
    <name evidence="4" type="ORF">GA0061080_102614</name>
</gene>
<dbReference type="STRING" id="1798183.GA0061080_102614"/>
<keyword evidence="5" id="KW-1185">Reference proteome</keyword>
<dbReference type="Pfam" id="PF17482">
    <property type="entry name" value="Phage_sheath_1C"/>
    <property type="match status" value="1"/>
</dbReference>
<dbReference type="Proteomes" id="UP000199698">
    <property type="component" value="Unassembled WGS sequence"/>
</dbReference>
<evidence type="ECO:0000313" key="5">
    <source>
        <dbReference type="Proteomes" id="UP000199698"/>
    </source>
</evidence>